<dbReference type="InterPro" id="IPR016197">
    <property type="entry name" value="Chromo-like_dom_sf"/>
</dbReference>
<evidence type="ECO:0000259" key="3">
    <source>
        <dbReference type="Pfam" id="PF00385"/>
    </source>
</evidence>
<feature type="compositionally biased region" description="Low complexity" evidence="2">
    <location>
        <begin position="194"/>
        <end position="204"/>
    </location>
</feature>
<feature type="compositionally biased region" description="Polar residues" evidence="2">
    <location>
        <begin position="338"/>
        <end position="351"/>
    </location>
</feature>
<feature type="domain" description="Chromo" evidence="3">
    <location>
        <begin position="40"/>
        <end position="90"/>
    </location>
</feature>
<name>A0A9P4Y591_CRYP1</name>
<reference evidence="4" key="1">
    <citation type="journal article" date="2020" name="Phytopathology">
        <title>Genome sequence of the chestnut blight fungus Cryphonectria parasitica EP155: A fundamental resource for an archetypical invasive plant pathogen.</title>
        <authorList>
            <person name="Crouch J.A."/>
            <person name="Dawe A."/>
            <person name="Aerts A."/>
            <person name="Barry K."/>
            <person name="Churchill A.C.L."/>
            <person name="Grimwood J."/>
            <person name="Hillman B."/>
            <person name="Milgroom M.G."/>
            <person name="Pangilinan J."/>
            <person name="Smith M."/>
            <person name="Salamov A."/>
            <person name="Schmutz J."/>
            <person name="Yadav J."/>
            <person name="Grigoriev I.V."/>
            <person name="Nuss D."/>
        </authorList>
    </citation>
    <scope>NUCLEOTIDE SEQUENCE</scope>
    <source>
        <strain evidence="4">EP155</strain>
    </source>
</reference>
<sequence length="1360" mass="154930">MAEDVQRDNDPASLAPRDGDESDTISLTSTAFEVDSDAEYVVEAIHKESLKMLGGKLWRYVLVEWSNFPLDECSWEPFENLSKELKEQWEAKKVTTDPNEADEFEKKYEQARTVKLEESRQRHRRRNAKRRKLGLVRTAFYFRGQDYPDSDDERHRREGASARVIDTAENEIVVEPLSSSSSDAAESEGDIEAEPPISSASDSAESQEAEEHNETDIEAADALLPSKSSSQVKAKRRTRPNRIFTYDPDKTVSEEIGTAEKNKGLKAKKSGKAALNVFTGGSRARQRRSIGDDEIDSSKGQKFYTNHALVRKAEHRSRARNDGAPDIRMIPDMLFVPGSNTSKQTKSTQQAEAPRKDDENTRAPVVTEERPVRSATMPNPVSSKRSIFSSGTNPPKKKAKSVRFTGVIDEPSMSKSRSERFPKGDERFVWEADMQSITGDDTLFVDEPMEIDNSAPFMGNPPMSDTSVPAAGFNGPSLPAYKDLCSVSKKIMLSTASTQILDVTFDAVPRHDSQAAYQQSLNGFSDSEHLCIGHTVRADDFNSQIPSLAYLGFQPLFSGSIRSDETDRELETIAMHLRLRSSGLFLAHEHFNLLVFPTKCEGFDLNALGVKSVSPDSVALRYLVFRSTYPIYRLVRPSSDVQEPLHMDVGIGADMFEKILNLRYNHLVAGSAQHKNKFFFLAFPERSLAWLASICSWLTMRDPGCKIYTNFETGGWSAFVRQTKEGCGIVILHEAVIPLVRRFPSMAQLLQGYNINFWHFSESLDLQQVQPSIDSKVVPVVPTMFSRLFPFGKAFLITPSFIVSQPQEALRFLTWFFETQASHSSTKLVTAYNIGDYLRDLFDEKCAHLEHMLKRWNTMSARDVATQKSAAALTDQDLKARRKMWLYIDRQLLQHSEVGGPYSGDCAVLYADSSIDPHDEQSLVNWFGWWSMACSDQYRKFYVIGSKLSMDAARARRRFKVPKYGRSVVNDPEEAMRALLKSQGEEVTMTHPESHDDTQTKRDKRLRGNENNLVPFLESLDRTPKFMVYRRPVSWADTKMADHFGDHHMKCATVDQWWNFTWGWLKDPLKSFNTYIGLFYTIEEDWIPSHFRPGLWPRRHPWLAIYRPVNPHDKSMGFSHGRTELIIWDSRAGHELEGKSSLGLADLTWMQRDLVRYIQLHAHEKNPNASLERVWLGGFQRHLSQCHSALPADATAEFLRMICEDLVRRVPGHERHMYGADYRQVALHPTGGEAVTSNTQEDDQRQREGDEERDDGPDTRIIFHPPRVSAALQPRFTSRCTNQLFEAVRVHKLRNPDAQELIYTYTPTMEWYQHQVAEGRHFEHIEIDSWDKIFHRLGIDRAEAPPKSADSDRSMSSPIK</sequence>
<feature type="compositionally biased region" description="Basic and acidic residues" evidence="2">
    <location>
        <begin position="353"/>
        <end position="372"/>
    </location>
</feature>
<feature type="region of interest" description="Disordered" evidence="2">
    <location>
        <begin position="1"/>
        <end position="24"/>
    </location>
</feature>
<dbReference type="OrthoDB" id="436852at2759"/>
<dbReference type="RefSeq" id="XP_040777341.1">
    <property type="nucleotide sequence ID" value="XM_040920494.1"/>
</dbReference>
<dbReference type="InterPro" id="IPR023780">
    <property type="entry name" value="Chromo_domain"/>
</dbReference>
<dbReference type="EMBL" id="MU032347">
    <property type="protein sequence ID" value="KAF3766380.1"/>
    <property type="molecule type" value="Genomic_DNA"/>
</dbReference>
<evidence type="ECO:0000313" key="5">
    <source>
        <dbReference type="Proteomes" id="UP000803844"/>
    </source>
</evidence>
<evidence type="ECO:0000256" key="1">
    <source>
        <dbReference type="ARBA" id="ARBA00011353"/>
    </source>
</evidence>
<comment type="caution">
    <text evidence="4">The sequence shown here is derived from an EMBL/GenBank/DDBJ whole genome shotgun (WGS) entry which is preliminary data.</text>
</comment>
<dbReference type="Gene3D" id="2.40.50.40">
    <property type="match status" value="1"/>
</dbReference>
<feature type="region of interest" description="Disordered" evidence="2">
    <location>
        <begin position="278"/>
        <end position="298"/>
    </location>
</feature>
<feature type="compositionally biased region" description="Low complexity" evidence="2">
    <location>
        <begin position="171"/>
        <end position="184"/>
    </location>
</feature>
<accession>A0A9P4Y591</accession>
<dbReference type="GeneID" id="63837623"/>
<keyword evidence="5" id="KW-1185">Reference proteome</keyword>
<feature type="region of interest" description="Disordered" evidence="2">
    <location>
        <begin position="984"/>
        <end position="1003"/>
    </location>
</feature>
<dbReference type="Proteomes" id="UP000803844">
    <property type="component" value="Unassembled WGS sequence"/>
</dbReference>
<evidence type="ECO:0000313" key="4">
    <source>
        <dbReference type="EMBL" id="KAF3766380.1"/>
    </source>
</evidence>
<dbReference type="SUPFAM" id="SSF54160">
    <property type="entry name" value="Chromo domain-like"/>
    <property type="match status" value="1"/>
</dbReference>
<feature type="region of interest" description="Disordered" evidence="2">
    <location>
        <begin position="335"/>
        <end position="401"/>
    </location>
</feature>
<feature type="compositionally biased region" description="Basic and acidic residues" evidence="2">
    <location>
        <begin position="1"/>
        <end position="10"/>
    </location>
</feature>
<protein>
    <recommendedName>
        <fullName evidence="3">Chromo domain-containing protein</fullName>
    </recommendedName>
</protein>
<proteinExistence type="predicted"/>
<organism evidence="4 5">
    <name type="scientific">Cryphonectria parasitica (strain ATCC 38755 / EP155)</name>
    <dbReference type="NCBI Taxonomy" id="660469"/>
    <lineage>
        <taxon>Eukaryota</taxon>
        <taxon>Fungi</taxon>
        <taxon>Dikarya</taxon>
        <taxon>Ascomycota</taxon>
        <taxon>Pezizomycotina</taxon>
        <taxon>Sordariomycetes</taxon>
        <taxon>Sordariomycetidae</taxon>
        <taxon>Diaporthales</taxon>
        <taxon>Cryphonectriaceae</taxon>
        <taxon>Cryphonectria-Endothia species complex</taxon>
        <taxon>Cryphonectria</taxon>
    </lineage>
</organism>
<feature type="region of interest" description="Disordered" evidence="2">
    <location>
        <begin position="147"/>
        <end position="245"/>
    </location>
</feature>
<comment type="subunit">
    <text evidence="1">Component of the NuA4 histone acetyltransferase complex.</text>
</comment>
<feature type="compositionally biased region" description="Basic and acidic residues" evidence="2">
    <location>
        <begin position="992"/>
        <end position="1001"/>
    </location>
</feature>
<feature type="region of interest" description="Disordered" evidence="2">
    <location>
        <begin position="1230"/>
        <end position="1262"/>
    </location>
</feature>
<feature type="compositionally biased region" description="Polar residues" evidence="2">
    <location>
        <begin position="376"/>
        <end position="393"/>
    </location>
</feature>
<gene>
    <name evidence="4" type="ORF">M406DRAFT_330207</name>
</gene>
<dbReference type="Pfam" id="PF00385">
    <property type="entry name" value="Chromo"/>
    <property type="match status" value="1"/>
</dbReference>
<evidence type="ECO:0000256" key="2">
    <source>
        <dbReference type="SAM" id="MobiDB-lite"/>
    </source>
</evidence>